<proteinExistence type="predicted"/>
<dbReference type="Gramene" id="ONH93858">
    <property type="protein sequence ID" value="ONH93858"/>
    <property type="gene ID" value="PRUPE_8G256800"/>
</dbReference>
<organism evidence="1 2">
    <name type="scientific">Prunus persica</name>
    <name type="common">Peach</name>
    <name type="synonym">Amygdalus persica</name>
    <dbReference type="NCBI Taxonomy" id="3760"/>
    <lineage>
        <taxon>Eukaryota</taxon>
        <taxon>Viridiplantae</taxon>
        <taxon>Streptophyta</taxon>
        <taxon>Embryophyta</taxon>
        <taxon>Tracheophyta</taxon>
        <taxon>Spermatophyta</taxon>
        <taxon>Magnoliopsida</taxon>
        <taxon>eudicotyledons</taxon>
        <taxon>Gunneridae</taxon>
        <taxon>Pentapetalae</taxon>
        <taxon>rosids</taxon>
        <taxon>fabids</taxon>
        <taxon>Rosales</taxon>
        <taxon>Rosaceae</taxon>
        <taxon>Amygdaloideae</taxon>
        <taxon>Amygdaleae</taxon>
        <taxon>Prunus</taxon>
    </lineage>
</organism>
<dbReference type="EMBL" id="CM007658">
    <property type="protein sequence ID" value="ONH93858.1"/>
    <property type="molecule type" value="Genomic_DNA"/>
</dbReference>
<dbReference type="Proteomes" id="UP000006882">
    <property type="component" value="Chromosome G8"/>
</dbReference>
<name>A0A251N3E0_PRUPE</name>
<dbReference type="AlphaFoldDB" id="A0A251N3E0"/>
<protein>
    <submittedName>
        <fullName evidence="1">Uncharacterized protein</fullName>
    </submittedName>
</protein>
<evidence type="ECO:0000313" key="2">
    <source>
        <dbReference type="Proteomes" id="UP000006882"/>
    </source>
</evidence>
<gene>
    <name evidence="1" type="ORF">PRUPE_8G256800</name>
</gene>
<sequence>MAAIEDGAIRVSNSEPVNLPHPFFFLLLNHNPGPLTQTAILSPFTSSQPPIPKLVPPTPLLSVQPPQIVSHDASALTSYAFRDLPDELVLPQYASLGILSCPTKRKKK</sequence>
<evidence type="ECO:0000313" key="1">
    <source>
        <dbReference type="EMBL" id="ONH93858.1"/>
    </source>
</evidence>
<reference evidence="1 2" key="1">
    <citation type="journal article" date="2013" name="Nat. Genet.">
        <title>The high-quality draft genome of peach (Prunus persica) identifies unique patterns of genetic diversity, domestication and genome evolution.</title>
        <authorList>
            <consortium name="International Peach Genome Initiative"/>
            <person name="Verde I."/>
            <person name="Abbott A.G."/>
            <person name="Scalabrin S."/>
            <person name="Jung S."/>
            <person name="Shu S."/>
            <person name="Marroni F."/>
            <person name="Zhebentyayeva T."/>
            <person name="Dettori M.T."/>
            <person name="Grimwood J."/>
            <person name="Cattonaro F."/>
            <person name="Zuccolo A."/>
            <person name="Rossini L."/>
            <person name="Jenkins J."/>
            <person name="Vendramin E."/>
            <person name="Meisel L.A."/>
            <person name="Decroocq V."/>
            <person name="Sosinski B."/>
            <person name="Prochnik S."/>
            <person name="Mitros T."/>
            <person name="Policriti A."/>
            <person name="Cipriani G."/>
            <person name="Dondini L."/>
            <person name="Ficklin S."/>
            <person name="Goodstein D.M."/>
            <person name="Xuan P."/>
            <person name="Del Fabbro C."/>
            <person name="Aramini V."/>
            <person name="Copetti D."/>
            <person name="Gonzalez S."/>
            <person name="Horner D.S."/>
            <person name="Falchi R."/>
            <person name="Lucas S."/>
            <person name="Mica E."/>
            <person name="Maldonado J."/>
            <person name="Lazzari B."/>
            <person name="Bielenberg D."/>
            <person name="Pirona R."/>
            <person name="Miculan M."/>
            <person name="Barakat A."/>
            <person name="Testolin R."/>
            <person name="Stella A."/>
            <person name="Tartarini S."/>
            <person name="Tonutti P."/>
            <person name="Arus P."/>
            <person name="Orellana A."/>
            <person name="Wells C."/>
            <person name="Main D."/>
            <person name="Vizzotto G."/>
            <person name="Silva H."/>
            <person name="Salamini F."/>
            <person name="Schmutz J."/>
            <person name="Morgante M."/>
            <person name="Rokhsar D.S."/>
        </authorList>
    </citation>
    <scope>NUCLEOTIDE SEQUENCE [LARGE SCALE GENOMIC DNA]</scope>
    <source>
        <strain evidence="2">cv. Nemared</strain>
    </source>
</reference>
<keyword evidence="2" id="KW-1185">Reference proteome</keyword>
<accession>A0A251N3E0</accession>